<reference evidence="1 2" key="1">
    <citation type="submission" date="2024-10" db="EMBL/GenBank/DDBJ databases">
        <authorList>
            <person name="Kim D."/>
        </authorList>
    </citation>
    <scope>NUCLEOTIDE SEQUENCE [LARGE SCALE GENOMIC DNA]</scope>
    <source>
        <strain evidence="1">BH-2024</strain>
    </source>
</reference>
<dbReference type="EMBL" id="JBICBT010000574">
    <property type="protein sequence ID" value="KAL3109265.1"/>
    <property type="molecule type" value="Genomic_DNA"/>
</dbReference>
<dbReference type="AlphaFoldDB" id="A0ABD2L216"/>
<comment type="caution">
    <text evidence="1">The sequence shown here is derived from an EMBL/GenBank/DDBJ whole genome shotgun (WGS) entry which is preliminary data.</text>
</comment>
<protein>
    <submittedName>
        <fullName evidence="1">Uncharacterized protein</fullName>
    </submittedName>
</protein>
<dbReference type="Proteomes" id="UP001620626">
    <property type="component" value="Unassembled WGS sequence"/>
</dbReference>
<proteinExistence type="predicted"/>
<evidence type="ECO:0000313" key="1">
    <source>
        <dbReference type="EMBL" id="KAL3109265.1"/>
    </source>
</evidence>
<sequence length="95" mass="11227">METEQMFGVLFELYKNEIHHPMIEKHPEEMKQFPAMDPCEEAKLKVIKEMDKDGQKKVVIKIEKDELNDVEKKDKAESSKAKELARRIFVKGRTH</sequence>
<keyword evidence="2" id="KW-1185">Reference proteome</keyword>
<gene>
    <name evidence="1" type="ORF">niasHT_010529</name>
</gene>
<name>A0ABD2L216_9BILA</name>
<evidence type="ECO:0000313" key="2">
    <source>
        <dbReference type="Proteomes" id="UP001620626"/>
    </source>
</evidence>
<organism evidence="1 2">
    <name type="scientific">Heterodera trifolii</name>
    <dbReference type="NCBI Taxonomy" id="157864"/>
    <lineage>
        <taxon>Eukaryota</taxon>
        <taxon>Metazoa</taxon>
        <taxon>Ecdysozoa</taxon>
        <taxon>Nematoda</taxon>
        <taxon>Chromadorea</taxon>
        <taxon>Rhabditida</taxon>
        <taxon>Tylenchina</taxon>
        <taxon>Tylenchomorpha</taxon>
        <taxon>Tylenchoidea</taxon>
        <taxon>Heteroderidae</taxon>
        <taxon>Heteroderinae</taxon>
        <taxon>Heterodera</taxon>
    </lineage>
</organism>
<accession>A0ABD2L216</accession>